<dbReference type="RefSeq" id="WP_007864476.1">
    <property type="nucleotide sequence ID" value="NZ_KQ235880.1"/>
</dbReference>
<evidence type="ECO:0000256" key="1">
    <source>
        <dbReference type="ARBA" id="ARBA00023239"/>
    </source>
</evidence>
<dbReference type="PANTHER" id="PTHR21240:SF28">
    <property type="entry name" value="ISO-OROTATE DECARBOXYLASE (EUROFUNG)"/>
    <property type="match status" value="1"/>
</dbReference>
<dbReference type="EMBL" id="ADLK01000028">
    <property type="protein sequence ID" value="KMW17170.1"/>
    <property type="molecule type" value="Genomic_DNA"/>
</dbReference>
<dbReference type="OrthoDB" id="9777673at2"/>
<dbReference type="PATRIC" id="fig|742734.4.peg.4100"/>
<dbReference type="InterPro" id="IPR032466">
    <property type="entry name" value="Metal_Hydrolase"/>
</dbReference>
<feature type="domain" description="Amidohydrolase-related" evidence="2">
    <location>
        <begin position="102"/>
        <end position="343"/>
    </location>
</feature>
<keyword evidence="1" id="KW-0456">Lyase</keyword>
<sequence length="346" mass="39280">MVIDANVYWFPEQVFKDDKLLSLFLADIPRAYGTAGRVLDRDKRKEIVIERPAGCPGVNYAEGDYELEKQLHDMDLAGIDKGVMKVPCCHEWLGLSMAKLFNDGMADYARRSNGRLIPLAVIPPFGGQAAFAELERCHRELGMRGVQMSAHYGNLYLDDEAFAPLFEKLEEYRMTVYVHHTPVPVDHGSLLAYNNLRRSYGRCVDQMTAVCREMMSGMFERYPHVRMVHSMLGGGFFAFKEMMVPTRSAGADQVKRFDDNGEQLARYLSENIFFETSHAQPWGRESLECAVRVLGSDHIIYGSSYPVRTEWLTEGAGFVRGMDLSGDDKENILWRNASRLYGIEVS</sequence>
<dbReference type="GeneID" id="93162725"/>
<organism evidence="3 4">
    <name type="scientific">[Clostridium] citroniae WAL-19142</name>
    <dbReference type="NCBI Taxonomy" id="742734"/>
    <lineage>
        <taxon>Bacteria</taxon>
        <taxon>Bacillati</taxon>
        <taxon>Bacillota</taxon>
        <taxon>Clostridia</taxon>
        <taxon>Lachnospirales</taxon>
        <taxon>Lachnospiraceae</taxon>
        <taxon>Enterocloster</taxon>
    </lineage>
</organism>
<reference evidence="3 4" key="1">
    <citation type="submission" date="2011-04" db="EMBL/GenBank/DDBJ databases">
        <title>The Genome Sequence of Clostridium citroniae WAL-19142.</title>
        <authorList>
            <consortium name="The Broad Institute Genome Sequencing Platform"/>
            <person name="Earl A."/>
            <person name="Ward D."/>
            <person name="Feldgarden M."/>
            <person name="Gevers D."/>
            <person name="Warren Y.A."/>
            <person name="Tyrrell K.L."/>
            <person name="Citron D.M."/>
            <person name="Goldstein E.J."/>
            <person name="Daigneault M."/>
            <person name="Allen-Vercoe E."/>
            <person name="Young S.K."/>
            <person name="Zeng Q."/>
            <person name="Gargeya S."/>
            <person name="Fitzgerald M."/>
            <person name="Haas B."/>
            <person name="Abouelleil A."/>
            <person name="Alvarado L."/>
            <person name="Arachchi H.M."/>
            <person name="Berlin A."/>
            <person name="Brown A."/>
            <person name="Chapman S.B."/>
            <person name="Chen Z."/>
            <person name="Dunbar C."/>
            <person name="Freedman E."/>
            <person name="Gearin G."/>
            <person name="Gellesch M."/>
            <person name="Goldberg J."/>
            <person name="Griggs A."/>
            <person name="Gujja S."/>
            <person name="Heilman E.R."/>
            <person name="Heiman D."/>
            <person name="Howarth C."/>
            <person name="Larson L."/>
            <person name="Lui A."/>
            <person name="MacDonald P.J."/>
            <person name="Mehta T."/>
            <person name="Montmayeur A."/>
            <person name="Murphy C."/>
            <person name="Neiman D."/>
            <person name="Pearson M."/>
            <person name="Priest M."/>
            <person name="Roberts A."/>
            <person name="Saif S."/>
            <person name="Shea T."/>
            <person name="Shenoy N."/>
            <person name="Sisk P."/>
            <person name="Stolte C."/>
            <person name="Sykes S."/>
            <person name="White J."/>
            <person name="Yandava C."/>
            <person name="Wortman J."/>
            <person name="Nusbaum C."/>
            <person name="Birren B."/>
        </authorList>
    </citation>
    <scope>NUCLEOTIDE SEQUENCE [LARGE SCALE GENOMIC DNA]</scope>
    <source>
        <strain evidence="3 4">WAL-19142</strain>
    </source>
</reference>
<dbReference type="AlphaFoldDB" id="A0A0J9EN79"/>
<name>A0A0J9EN79_9FIRM</name>
<evidence type="ECO:0000259" key="2">
    <source>
        <dbReference type="Pfam" id="PF04909"/>
    </source>
</evidence>
<protein>
    <recommendedName>
        <fullName evidence="2">Amidohydrolase-related domain-containing protein</fullName>
    </recommendedName>
</protein>
<proteinExistence type="predicted"/>
<accession>A0A0J9EN79</accession>
<dbReference type="SUPFAM" id="SSF51556">
    <property type="entry name" value="Metallo-dependent hydrolases"/>
    <property type="match status" value="1"/>
</dbReference>
<dbReference type="GO" id="GO:0016831">
    <property type="term" value="F:carboxy-lyase activity"/>
    <property type="evidence" value="ECO:0007669"/>
    <property type="project" value="InterPro"/>
</dbReference>
<dbReference type="Pfam" id="PF04909">
    <property type="entry name" value="Amidohydro_2"/>
    <property type="match status" value="1"/>
</dbReference>
<evidence type="ECO:0000313" key="4">
    <source>
        <dbReference type="Proteomes" id="UP000037392"/>
    </source>
</evidence>
<gene>
    <name evidence="3" type="ORF">HMPREF9470_03823</name>
</gene>
<dbReference type="GO" id="GO:0016787">
    <property type="term" value="F:hydrolase activity"/>
    <property type="evidence" value="ECO:0007669"/>
    <property type="project" value="InterPro"/>
</dbReference>
<evidence type="ECO:0000313" key="3">
    <source>
        <dbReference type="EMBL" id="KMW17170.1"/>
    </source>
</evidence>
<dbReference type="PANTHER" id="PTHR21240">
    <property type="entry name" value="2-AMINO-3-CARBOXYLMUCONATE-6-SEMIALDEHYDE DECARBOXYLASE"/>
    <property type="match status" value="1"/>
</dbReference>
<dbReference type="Gene3D" id="3.20.20.140">
    <property type="entry name" value="Metal-dependent hydrolases"/>
    <property type="match status" value="1"/>
</dbReference>
<comment type="caution">
    <text evidence="3">The sequence shown here is derived from an EMBL/GenBank/DDBJ whole genome shotgun (WGS) entry which is preliminary data.</text>
</comment>
<dbReference type="Proteomes" id="UP000037392">
    <property type="component" value="Unassembled WGS sequence"/>
</dbReference>
<dbReference type="InterPro" id="IPR006680">
    <property type="entry name" value="Amidohydro-rel"/>
</dbReference>
<dbReference type="InterPro" id="IPR032465">
    <property type="entry name" value="ACMSD"/>
</dbReference>
<dbReference type="GO" id="GO:0019748">
    <property type="term" value="P:secondary metabolic process"/>
    <property type="evidence" value="ECO:0007669"/>
    <property type="project" value="TreeGrafter"/>
</dbReference>
<dbReference type="GO" id="GO:0005737">
    <property type="term" value="C:cytoplasm"/>
    <property type="evidence" value="ECO:0007669"/>
    <property type="project" value="TreeGrafter"/>
</dbReference>